<dbReference type="InterPro" id="IPR044574">
    <property type="entry name" value="ARIP4-like"/>
</dbReference>
<keyword evidence="5" id="KW-0067">ATP-binding</keyword>
<feature type="non-terminal residue" evidence="8">
    <location>
        <position position="1"/>
    </location>
</feature>
<proteinExistence type="inferred from homology"/>
<evidence type="ECO:0000256" key="4">
    <source>
        <dbReference type="ARBA" id="ARBA00022806"/>
    </source>
</evidence>
<keyword evidence="4" id="KW-0347">Helicase</keyword>
<keyword evidence="4" id="KW-0378">Hydrolase</keyword>
<name>A0ABD0R9J4_CIRMR</name>
<dbReference type="PANTHER" id="PTHR45797">
    <property type="entry name" value="RAD54-LIKE"/>
    <property type="match status" value="1"/>
</dbReference>
<dbReference type="Proteomes" id="UP001529510">
    <property type="component" value="Unassembled WGS sequence"/>
</dbReference>
<dbReference type="Gene3D" id="1.20.120.850">
    <property type="entry name" value="SWI2/SNF2 ATPases, N-terminal domain"/>
    <property type="match status" value="1"/>
</dbReference>
<gene>
    <name evidence="8" type="ORF">M9458_012596</name>
</gene>
<comment type="similarity">
    <text evidence="2">Belongs to the SNF2/RAD54 helicase family.</text>
</comment>
<dbReference type="AlphaFoldDB" id="A0ABD0R9J4"/>
<dbReference type="GO" id="GO:0003677">
    <property type="term" value="F:DNA binding"/>
    <property type="evidence" value="ECO:0007669"/>
    <property type="project" value="UniProtKB-KW"/>
</dbReference>
<dbReference type="GO" id="GO:0005634">
    <property type="term" value="C:nucleus"/>
    <property type="evidence" value="ECO:0007669"/>
    <property type="project" value="UniProtKB-SubCell"/>
</dbReference>
<evidence type="ECO:0000256" key="3">
    <source>
        <dbReference type="ARBA" id="ARBA00022741"/>
    </source>
</evidence>
<protein>
    <submittedName>
        <fullName evidence="8">Uncharacterized protein</fullName>
    </submittedName>
</protein>
<dbReference type="EMBL" id="JAMKFB020000005">
    <property type="protein sequence ID" value="KAL0194300.1"/>
    <property type="molecule type" value="Genomic_DNA"/>
</dbReference>
<comment type="subcellular location">
    <subcellularLocation>
        <location evidence="1">Nucleus</location>
    </subcellularLocation>
</comment>
<organism evidence="8 9">
    <name type="scientific">Cirrhinus mrigala</name>
    <name type="common">Mrigala</name>
    <dbReference type="NCBI Taxonomy" id="683832"/>
    <lineage>
        <taxon>Eukaryota</taxon>
        <taxon>Metazoa</taxon>
        <taxon>Chordata</taxon>
        <taxon>Craniata</taxon>
        <taxon>Vertebrata</taxon>
        <taxon>Euteleostomi</taxon>
        <taxon>Actinopterygii</taxon>
        <taxon>Neopterygii</taxon>
        <taxon>Teleostei</taxon>
        <taxon>Ostariophysi</taxon>
        <taxon>Cypriniformes</taxon>
        <taxon>Cyprinidae</taxon>
        <taxon>Labeoninae</taxon>
        <taxon>Labeonini</taxon>
        <taxon>Cirrhinus</taxon>
    </lineage>
</organism>
<sequence>GTMEQNIYERQVAKQSLSSRVLDQQQIQRHFTHSQLNELYCFRPDLRPSKHTQMPV</sequence>
<evidence type="ECO:0000256" key="2">
    <source>
        <dbReference type="ARBA" id="ARBA00007025"/>
    </source>
</evidence>
<accession>A0ABD0R9J4</accession>
<feature type="non-terminal residue" evidence="8">
    <location>
        <position position="56"/>
    </location>
</feature>
<reference evidence="8 9" key="1">
    <citation type="submission" date="2024-05" db="EMBL/GenBank/DDBJ databases">
        <title>Genome sequencing and assembly of Indian major carp, Cirrhinus mrigala (Hamilton, 1822).</title>
        <authorList>
            <person name="Mohindra V."/>
            <person name="Chowdhury L.M."/>
            <person name="Lal K."/>
            <person name="Jena J.K."/>
        </authorList>
    </citation>
    <scope>NUCLEOTIDE SEQUENCE [LARGE SCALE GENOMIC DNA]</scope>
    <source>
        <strain evidence="8">CM1030</strain>
        <tissue evidence="8">Blood</tissue>
    </source>
</reference>
<evidence type="ECO:0000313" key="8">
    <source>
        <dbReference type="EMBL" id="KAL0194300.1"/>
    </source>
</evidence>
<dbReference type="Gene3D" id="3.40.50.300">
    <property type="entry name" value="P-loop containing nucleotide triphosphate hydrolases"/>
    <property type="match status" value="1"/>
</dbReference>
<dbReference type="PANTHER" id="PTHR45797:SF3">
    <property type="entry name" value="TRANSCRIPTIONAL REGULATOR ATRX HOMOLOG"/>
    <property type="match status" value="1"/>
</dbReference>
<dbReference type="GO" id="GO:0005524">
    <property type="term" value="F:ATP binding"/>
    <property type="evidence" value="ECO:0007669"/>
    <property type="project" value="UniProtKB-KW"/>
</dbReference>
<evidence type="ECO:0000256" key="7">
    <source>
        <dbReference type="ARBA" id="ARBA00023242"/>
    </source>
</evidence>
<comment type="caution">
    <text evidence="8">The sequence shown here is derived from an EMBL/GenBank/DDBJ whole genome shotgun (WGS) entry which is preliminary data.</text>
</comment>
<evidence type="ECO:0000256" key="1">
    <source>
        <dbReference type="ARBA" id="ARBA00004123"/>
    </source>
</evidence>
<evidence type="ECO:0000256" key="6">
    <source>
        <dbReference type="ARBA" id="ARBA00023125"/>
    </source>
</evidence>
<keyword evidence="9" id="KW-1185">Reference proteome</keyword>
<dbReference type="GO" id="GO:0004386">
    <property type="term" value="F:helicase activity"/>
    <property type="evidence" value="ECO:0007669"/>
    <property type="project" value="UniProtKB-KW"/>
</dbReference>
<keyword evidence="3" id="KW-0547">Nucleotide-binding</keyword>
<evidence type="ECO:0000256" key="5">
    <source>
        <dbReference type="ARBA" id="ARBA00022840"/>
    </source>
</evidence>
<keyword evidence="7" id="KW-0539">Nucleus</keyword>
<dbReference type="InterPro" id="IPR027417">
    <property type="entry name" value="P-loop_NTPase"/>
</dbReference>
<evidence type="ECO:0000313" key="9">
    <source>
        <dbReference type="Proteomes" id="UP001529510"/>
    </source>
</evidence>
<keyword evidence="6" id="KW-0238">DNA-binding</keyword>